<evidence type="ECO:0000256" key="3">
    <source>
        <dbReference type="ARBA" id="ARBA00023163"/>
    </source>
</evidence>
<sequence>MKISNLIINSACATMLVQPTLGFLLHDVARLLRKRFEQRARDLGLTRSQWQALAYLAQNEGIHQGGLADILEIEPITLVRILDKLEARGLVERRQHAADRRIWLLFLTPAAHPILTTIRGIGEATRGEALTGISDQDRIQLLNTLTIMKTNLLEACRLPVDGKEAEHG</sequence>
<dbReference type="PROSITE" id="PS01117">
    <property type="entry name" value="HTH_MARR_1"/>
    <property type="match status" value="1"/>
</dbReference>
<dbReference type="EMBL" id="JAUSVK010000001">
    <property type="protein sequence ID" value="MDQ0391172.1"/>
    <property type="molecule type" value="Genomic_DNA"/>
</dbReference>
<dbReference type="InterPro" id="IPR036390">
    <property type="entry name" value="WH_DNA-bd_sf"/>
</dbReference>
<comment type="caution">
    <text evidence="5">The sequence shown here is derived from an EMBL/GenBank/DDBJ whole genome shotgun (WGS) entry which is preliminary data.</text>
</comment>
<evidence type="ECO:0000256" key="2">
    <source>
        <dbReference type="ARBA" id="ARBA00023125"/>
    </source>
</evidence>
<keyword evidence="2 5" id="KW-0238">DNA-binding</keyword>
<dbReference type="PANTHER" id="PTHR42756:SF1">
    <property type="entry name" value="TRANSCRIPTIONAL REPRESSOR OF EMRAB OPERON"/>
    <property type="match status" value="1"/>
</dbReference>
<dbReference type="Proteomes" id="UP001237448">
    <property type="component" value="Unassembled WGS sequence"/>
</dbReference>
<protein>
    <submittedName>
        <fullName evidence="5">DNA-binding MarR family transcriptional regulator</fullName>
    </submittedName>
</protein>
<dbReference type="SMART" id="SM00347">
    <property type="entry name" value="HTH_MARR"/>
    <property type="match status" value="1"/>
</dbReference>
<dbReference type="PROSITE" id="PS50995">
    <property type="entry name" value="HTH_MARR_2"/>
    <property type="match status" value="1"/>
</dbReference>
<keyword evidence="3" id="KW-0804">Transcription</keyword>
<dbReference type="Gene3D" id="1.10.10.10">
    <property type="entry name" value="Winged helix-like DNA-binding domain superfamily/Winged helix DNA-binding domain"/>
    <property type="match status" value="1"/>
</dbReference>
<dbReference type="Pfam" id="PF12802">
    <property type="entry name" value="MarR_2"/>
    <property type="match status" value="1"/>
</dbReference>
<organism evidence="5 6">
    <name type="scientific">Labrys monachus</name>
    <dbReference type="NCBI Taxonomy" id="217067"/>
    <lineage>
        <taxon>Bacteria</taxon>
        <taxon>Pseudomonadati</taxon>
        <taxon>Pseudomonadota</taxon>
        <taxon>Alphaproteobacteria</taxon>
        <taxon>Hyphomicrobiales</taxon>
        <taxon>Xanthobacteraceae</taxon>
        <taxon>Labrys</taxon>
    </lineage>
</organism>
<evidence type="ECO:0000313" key="6">
    <source>
        <dbReference type="Proteomes" id="UP001237448"/>
    </source>
</evidence>
<proteinExistence type="predicted"/>
<name>A0ABU0FA14_9HYPH</name>
<dbReference type="PANTHER" id="PTHR42756">
    <property type="entry name" value="TRANSCRIPTIONAL REGULATOR, MARR"/>
    <property type="match status" value="1"/>
</dbReference>
<dbReference type="InterPro" id="IPR036388">
    <property type="entry name" value="WH-like_DNA-bd_sf"/>
</dbReference>
<dbReference type="SUPFAM" id="SSF46785">
    <property type="entry name" value="Winged helix' DNA-binding domain"/>
    <property type="match status" value="1"/>
</dbReference>
<feature type="domain" description="HTH marR-type" evidence="4">
    <location>
        <begin position="18"/>
        <end position="150"/>
    </location>
</feature>
<evidence type="ECO:0000256" key="1">
    <source>
        <dbReference type="ARBA" id="ARBA00023015"/>
    </source>
</evidence>
<gene>
    <name evidence="5" type="ORF">J3R73_000964</name>
</gene>
<accession>A0ABU0FA14</accession>
<keyword evidence="6" id="KW-1185">Reference proteome</keyword>
<dbReference type="GO" id="GO:0003677">
    <property type="term" value="F:DNA binding"/>
    <property type="evidence" value="ECO:0007669"/>
    <property type="project" value="UniProtKB-KW"/>
</dbReference>
<dbReference type="InterPro" id="IPR023187">
    <property type="entry name" value="Tscrpt_reg_MarR-type_CS"/>
</dbReference>
<evidence type="ECO:0000313" key="5">
    <source>
        <dbReference type="EMBL" id="MDQ0391172.1"/>
    </source>
</evidence>
<dbReference type="PRINTS" id="PR00598">
    <property type="entry name" value="HTHMARR"/>
</dbReference>
<dbReference type="InterPro" id="IPR000835">
    <property type="entry name" value="HTH_MarR-typ"/>
</dbReference>
<keyword evidence="1" id="KW-0805">Transcription regulation</keyword>
<reference evidence="5 6" key="1">
    <citation type="submission" date="2023-07" db="EMBL/GenBank/DDBJ databases">
        <title>Genomic Encyclopedia of Type Strains, Phase IV (KMG-IV): sequencing the most valuable type-strain genomes for metagenomic binning, comparative biology and taxonomic classification.</title>
        <authorList>
            <person name="Goeker M."/>
        </authorList>
    </citation>
    <scope>NUCLEOTIDE SEQUENCE [LARGE SCALE GENOMIC DNA]</scope>
    <source>
        <strain evidence="5 6">DSM 5896</strain>
    </source>
</reference>
<evidence type="ECO:0000259" key="4">
    <source>
        <dbReference type="PROSITE" id="PS50995"/>
    </source>
</evidence>